<dbReference type="AlphaFoldDB" id="A0A2G8LPN1"/>
<dbReference type="Pfam" id="PF12660">
    <property type="entry name" value="zf-TFIIIC"/>
    <property type="match status" value="1"/>
</dbReference>
<dbReference type="InterPro" id="IPR015943">
    <property type="entry name" value="WD40/YVTN_repeat-like_dom_sf"/>
</dbReference>
<gene>
    <name evidence="4" type="ORF">BSL78_00824</name>
</gene>
<dbReference type="SUPFAM" id="SSF101908">
    <property type="entry name" value="Putative isomerase YbhE"/>
    <property type="match status" value="1"/>
</dbReference>
<dbReference type="GO" id="GO:0006384">
    <property type="term" value="P:transcription initiation at RNA polymerase III promoter"/>
    <property type="evidence" value="ECO:0007669"/>
    <property type="project" value="InterPro"/>
</dbReference>
<reference evidence="4 5" key="1">
    <citation type="journal article" date="2017" name="PLoS Biol.">
        <title>The sea cucumber genome provides insights into morphological evolution and visceral regeneration.</title>
        <authorList>
            <person name="Zhang X."/>
            <person name="Sun L."/>
            <person name="Yuan J."/>
            <person name="Sun Y."/>
            <person name="Gao Y."/>
            <person name="Zhang L."/>
            <person name="Li S."/>
            <person name="Dai H."/>
            <person name="Hamel J.F."/>
            <person name="Liu C."/>
            <person name="Yu Y."/>
            <person name="Liu S."/>
            <person name="Lin W."/>
            <person name="Guo K."/>
            <person name="Jin S."/>
            <person name="Xu P."/>
            <person name="Storey K.B."/>
            <person name="Huan P."/>
            <person name="Zhang T."/>
            <person name="Zhou Y."/>
            <person name="Zhang J."/>
            <person name="Lin C."/>
            <person name="Li X."/>
            <person name="Xing L."/>
            <person name="Huo D."/>
            <person name="Sun M."/>
            <person name="Wang L."/>
            <person name="Mercier A."/>
            <person name="Li F."/>
            <person name="Yang H."/>
            <person name="Xiang J."/>
        </authorList>
    </citation>
    <scope>NUCLEOTIDE SEQUENCE [LARGE SCALE GENOMIC DNA]</scope>
    <source>
        <strain evidence="4">Shaxun</strain>
        <tissue evidence="4">Muscle</tissue>
    </source>
</reference>
<evidence type="ECO:0000313" key="5">
    <source>
        <dbReference type="Proteomes" id="UP000230750"/>
    </source>
</evidence>
<keyword evidence="1" id="KW-0175">Coiled coil</keyword>
<dbReference type="Proteomes" id="UP000230750">
    <property type="component" value="Unassembled WGS sequence"/>
</dbReference>
<dbReference type="GO" id="GO:0004402">
    <property type="term" value="F:histone acetyltransferase activity"/>
    <property type="evidence" value="ECO:0007669"/>
    <property type="project" value="InterPro"/>
</dbReference>
<organism evidence="4 5">
    <name type="scientific">Stichopus japonicus</name>
    <name type="common">Sea cucumber</name>
    <dbReference type="NCBI Taxonomy" id="307972"/>
    <lineage>
        <taxon>Eukaryota</taxon>
        <taxon>Metazoa</taxon>
        <taxon>Echinodermata</taxon>
        <taxon>Eleutherozoa</taxon>
        <taxon>Echinozoa</taxon>
        <taxon>Holothuroidea</taxon>
        <taxon>Aspidochirotacea</taxon>
        <taxon>Aspidochirotida</taxon>
        <taxon>Stichopodidae</taxon>
        <taxon>Apostichopus</taxon>
    </lineage>
</organism>
<dbReference type="InterPro" id="IPR024764">
    <property type="entry name" value="TFIIIC_Znf"/>
</dbReference>
<feature type="coiled-coil region" evidence="1">
    <location>
        <begin position="550"/>
        <end position="577"/>
    </location>
</feature>
<evidence type="ECO:0000256" key="1">
    <source>
        <dbReference type="SAM" id="Coils"/>
    </source>
</evidence>
<feature type="domain" description="Transcription factor IIIC 90kDa subunit N-terminal" evidence="2">
    <location>
        <begin position="38"/>
        <end position="368"/>
    </location>
</feature>
<evidence type="ECO:0000259" key="3">
    <source>
        <dbReference type="Pfam" id="PF12660"/>
    </source>
</evidence>
<dbReference type="PANTHER" id="PTHR15496:SF2">
    <property type="entry name" value="GENERAL TRANSCRIPTION FACTOR 3C POLYPEPTIDE 4"/>
    <property type="match status" value="1"/>
</dbReference>
<proteinExistence type="predicted"/>
<dbReference type="OrthoDB" id="6021743at2759"/>
<evidence type="ECO:0000259" key="2">
    <source>
        <dbReference type="Pfam" id="PF12657"/>
    </source>
</evidence>
<comment type="caution">
    <text evidence="4">The sequence shown here is derived from an EMBL/GenBank/DDBJ whole genome shotgun (WGS) entry which is preliminary data.</text>
</comment>
<name>A0A2G8LPN1_STIJA</name>
<feature type="domain" description="Transcription factor IIIC putative zinc-finger" evidence="3">
    <location>
        <begin position="640"/>
        <end position="716"/>
    </location>
</feature>
<dbReference type="Pfam" id="PF12657">
    <property type="entry name" value="TFIIIC_delta"/>
    <property type="match status" value="1"/>
</dbReference>
<sequence>MRLVEIYAQCITQNMAVTTILISDVSQTVLHDNCISCSEINQIAIVTKEEVKILEVTCDPHAVSQEFSRLTYSIPSSKALMDLDVGIEREDLFPGRQKHPEIGLMNLDNTLWPKDPASMKVNPQGFCRISWSQNGCDPHHRCLLAGLQSDHKLLIYCIVRRNCETKLLVDLSDVLWQIKKKEWKVTKFLTILEKFQEFKKRKYSMAFVTLAWSNIMCRGLATEGTGLEEDKAEAPVEPSDQKVLLATALRDGGVIIWVVNIPLNSELDVAIATTIETDFHWPRVISWCDSEQDFKSEGLLAVGSLTGEIGLWSVCLGETETTTSEVCSLWDEQDDIMIDNLCWMKHSESNYFLLVAKGQHVLVFLLSIPTPKDVKVIHQCIEDSLHAFPSSGIATNGTFVMSCCSDGSLVKITPSYDNNELKVSMNLLEKHPAIGPNHRGCYISPSGIYVGVVTVYFHGRREEFEIRVCEGEKAAFESLRNFKVPLFLKSDSLEWLRSCHIKNPAIEIPSDLPYKALEDWVEEEGTEGALYRLQLKRYLLIFQVTKVSHVAKITRQLDVYQDRVKDMETKVLESEEVLMALHLSKILRNVKIEAVNEKTVLMSYFWLTTNQTSVSSRKLVRDAVEVALASSKDIVKSVNTSTLYELCVLCGEKINFQSLWSDTCSNGHTWRRCSLSLLLCQRKTRHCGWCSAKSCAPDESSSPWLVDLLKERCIFCSSVFVT</sequence>
<dbReference type="GO" id="GO:0000127">
    <property type="term" value="C:transcription factor TFIIIC complex"/>
    <property type="evidence" value="ECO:0007669"/>
    <property type="project" value="InterPro"/>
</dbReference>
<dbReference type="Gene3D" id="2.130.10.10">
    <property type="entry name" value="YVTN repeat-like/Quinoprotein amine dehydrogenase"/>
    <property type="match status" value="1"/>
</dbReference>
<dbReference type="InterPro" id="IPR044230">
    <property type="entry name" value="GTF3C4"/>
</dbReference>
<accession>A0A2G8LPN1</accession>
<protein>
    <recommendedName>
        <fullName evidence="6">General transcription factor 3C polypeptide 4</fullName>
    </recommendedName>
</protein>
<dbReference type="InterPro" id="IPR024761">
    <property type="entry name" value="TFIIIC_delta_N"/>
</dbReference>
<evidence type="ECO:0000313" key="4">
    <source>
        <dbReference type="EMBL" id="PIK62216.1"/>
    </source>
</evidence>
<evidence type="ECO:0008006" key="6">
    <source>
        <dbReference type="Google" id="ProtNLM"/>
    </source>
</evidence>
<dbReference type="EMBL" id="MRZV01000016">
    <property type="protein sequence ID" value="PIK62216.1"/>
    <property type="molecule type" value="Genomic_DNA"/>
</dbReference>
<keyword evidence="5" id="KW-1185">Reference proteome</keyword>
<dbReference type="STRING" id="307972.A0A2G8LPN1"/>
<dbReference type="PANTHER" id="PTHR15496">
    <property type="entry name" value="GENERAL TRANSCRIPTION FACTOR 3C POLYPEPTIDE 4 FAMILY"/>
    <property type="match status" value="1"/>
</dbReference>